<name>A0A7W9PYQ8_9ACTN</name>
<feature type="signal peptide" evidence="2">
    <location>
        <begin position="1"/>
        <end position="26"/>
    </location>
</feature>
<dbReference type="AlphaFoldDB" id="A0A7W9PYQ8"/>
<evidence type="ECO:0000313" key="4">
    <source>
        <dbReference type="Proteomes" id="UP000585836"/>
    </source>
</evidence>
<evidence type="ECO:0000256" key="1">
    <source>
        <dbReference type="SAM" id="MobiDB-lite"/>
    </source>
</evidence>
<feature type="region of interest" description="Disordered" evidence="1">
    <location>
        <begin position="28"/>
        <end position="103"/>
    </location>
</feature>
<proteinExistence type="predicted"/>
<accession>A0A7W9PYQ8</accession>
<reference evidence="3 4" key="1">
    <citation type="submission" date="2020-08" db="EMBL/GenBank/DDBJ databases">
        <title>Genomic Encyclopedia of Type Strains, Phase III (KMG-III): the genomes of soil and plant-associated and newly described type strains.</title>
        <authorList>
            <person name="Whitman W."/>
        </authorList>
    </citation>
    <scope>NUCLEOTIDE SEQUENCE [LARGE SCALE GENOMIC DNA]</scope>
    <source>
        <strain evidence="3 4">CECT 3313</strain>
    </source>
</reference>
<comment type="caution">
    <text evidence="3">The sequence shown here is derived from an EMBL/GenBank/DDBJ whole genome shotgun (WGS) entry which is preliminary data.</text>
</comment>
<protein>
    <submittedName>
        <fullName evidence="3">Uncharacterized protein</fullName>
    </submittedName>
</protein>
<organism evidence="3 4">
    <name type="scientific">Streptomyces echinatus</name>
    <dbReference type="NCBI Taxonomy" id="67293"/>
    <lineage>
        <taxon>Bacteria</taxon>
        <taxon>Bacillati</taxon>
        <taxon>Actinomycetota</taxon>
        <taxon>Actinomycetes</taxon>
        <taxon>Kitasatosporales</taxon>
        <taxon>Streptomycetaceae</taxon>
        <taxon>Streptomyces</taxon>
    </lineage>
</organism>
<feature type="compositionally biased region" description="Basic and acidic residues" evidence="1">
    <location>
        <begin position="39"/>
        <end position="50"/>
    </location>
</feature>
<feature type="compositionally biased region" description="Gly residues" evidence="1">
    <location>
        <begin position="53"/>
        <end position="64"/>
    </location>
</feature>
<keyword evidence="4" id="KW-1185">Reference proteome</keyword>
<evidence type="ECO:0000313" key="3">
    <source>
        <dbReference type="EMBL" id="MBB5930409.1"/>
    </source>
</evidence>
<dbReference type="EMBL" id="JACHJK010000012">
    <property type="protein sequence ID" value="MBB5930409.1"/>
    <property type="molecule type" value="Genomic_DNA"/>
</dbReference>
<dbReference type="RefSeq" id="WP_345524222.1">
    <property type="nucleotide sequence ID" value="NZ_BAAAWF010000067.1"/>
</dbReference>
<dbReference type="Proteomes" id="UP000585836">
    <property type="component" value="Unassembled WGS sequence"/>
</dbReference>
<feature type="compositionally biased region" description="Basic residues" evidence="1">
    <location>
        <begin position="69"/>
        <end position="81"/>
    </location>
</feature>
<keyword evidence="2" id="KW-0732">Signal</keyword>
<sequence length="103" mass="10165">MPTSCKAKASAAGVLGLAPLALTALAAAPASAHGSMGDPVRRRPAEDGRRGQPAGGGRVFGGPRGDGRVRRHLVSRDRRRGGAGGGLGRAVPVGATAGGGHRR</sequence>
<evidence type="ECO:0000256" key="2">
    <source>
        <dbReference type="SAM" id="SignalP"/>
    </source>
</evidence>
<feature type="chain" id="PRO_5039131938" evidence="2">
    <location>
        <begin position="27"/>
        <end position="103"/>
    </location>
</feature>
<gene>
    <name evidence="3" type="ORF">FHS34_005907</name>
</gene>